<evidence type="ECO:0000256" key="1">
    <source>
        <dbReference type="SAM" id="Phobius"/>
    </source>
</evidence>
<keyword evidence="1" id="KW-1133">Transmembrane helix</keyword>
<organism evidence="2">
    <name type="scientific">marine sediment metagenome</name>
    <dbReference type="NCBI Taxonomy" id="412755"/>
    <lineage>
        <taxon>unclassified sequences</taxon>
        <taxon>metagenomes</taxon>
        <taxon>ecological metagenomes</taxon>
    </lineage>
</organism>
<accession>X0ZQP9</accession>
<dbReference type="EMBL" id="BARS01053313">
    <property type="protein sequence ID" value="GAG50556.1"/>
    <property type="molecule type" value="Genomic_DNA"/>
</dbReference>
<gene>
    <name evidence="2" type="ORF">S01H1_79131</name>
</gene>
<protein>
    <submittedName>
        <fullName evidence="2">Uncharacterized protein</fullName>
    </submittedName>
</protein>
<feature type="transmembrane region" description="Helical" evidence="1">
    <location>
        <begin position="12"/>
        <end position="36"/>
    </location>
</feature>
<reference evidence="2" key="1">
    <citation type="journal article" date="2014" name="Front. Microbiol.">
        <title>High frequency of phylogenetically diverse reductive dehalogenase-homologous genes in deep subseafloor sedimentary metagenomes.</title>
        <authorList>
            <person name="Kawai M."/>
            <person name="Futagami T."/>
            <person name="Toyoda A."/>
            <person name="Takaki Y."/>
            <person name="Nishi S."/>
            <person name="Hori S."/>
            <person name="Arai W."/>
            <person name="Tsubouchi T."/>
            <person name="Morono Y."/>
            <person name="Uchiyama I."/>
            <person name="Ito T."/>
            <person name="Fujiyama A."/>
            <person name="Inagaki F."/>
            <person name="Takami H."/>
        </authorList>
    </citation>
    <scope>NUCLEOTIDE SEQUENCE</scope>
    <source>
        <strain evidence="2">Expedition CK06-06</strain>
    </source>
</reference>
<dbReference type="AlphaFoldDB" id="X0ZQP9"/>
<proteinExistence type="predicted"/>
<comment type="caution">
    <text evidence="2">The sequence shown here is derived from an EMBL/GenBank/DDBJ whole genome shotgun (WGS) entry which is preliminary data.</text>
</comment>
<name>X0ZQP9_9ZZZZ</name>
<keyword evidence="1" id="KW-0812">Transmembrane</keyword>
<keyword evidence="1" id="KW-0472">Membrane</keyword>
<sequence>MVRLRHLETRVTRYGSCVDGGFVSIQGTLVVLVWAYHNMMYVRPGTVLAS</sequence>
<evidence type="ECO:0000313" key="2">
    <source>
        <dbReference type="EMBL" id="GAG50556.1"/>
    </source>
</evidence>